<sequence>MSSTSTSSQPYNGYGLGGGEPGRCGQGPLDFGWHRLAAVSILGLAFLIGPAARRLAGEHQPLTATERRQMTTRGLVGTRNSHCLSQRRRTIAELAMACRYREAGQVGR</sequence>
<comment type="caution">
    <text evidence="1">The sequence shown here is derived from an EMBL/GenBank/DDBJ whole genome shotgun (WGS) entry which is preliminary data.</text>
</comment>
<dbReference type="Proteomes" id="UP001595891">
    <property type="component" value="Unassembled WGS sequence"/>
</dbReference>
<organism evidence="1 2">
    <name type="scientific">Sphaerisporangium corydalis</name>
    <dbReference type="NCBI Taxonomy" id="1441875"/>
    <lineage>
        <taxon>Bacteria</taxon>
        <taxon>Bacillati</taxon>
        <taxon>Actinomycetota</taxon>
        <taxon>Actinomycetes</taxon>
        <taxon>Streptosporangiales</taxon>
        <taxon>Streptosporangiaceae</taxon>
        <taxon>Sphaerisporangium</taxon>
    </lineage>
</organism>
<accession>A0ABV9ET04</accession>
<keyword evidence="2" id="KW-1185">Reference proteome</keyword>
<protein>
    <submittedName>
        <fullName evidence="1">Uncharacterized protein</fullName>
    </submittedName>
</protein>
<name>A0ABV9ET04_9ACTN</name>
<dbReference type="RefSeq" id="WP_262847175.1">
    <property type="nucleotide sequence ID" value="NZ_JANZYP010000059.1"/>
</dbReference>
<proteinExistence type="predicted"/>
<dbReference type="EMBL" id="JBHSFN010000033">
    <property type="protein sequence ID" value="MFC4591515.1"/>
    <property type="molecule type" value="Genomic_DNA"/>
</dbReference>
<gene>
    <name evidence="1" type="ORF">ACFO8L_35855</name>
</gene>
<evidence type="ECO:0000313" key="2">
    <source>
        <dbReference type="Proteomes" id="UP001595891"/>
    </source>
</evidence>
<reference evidence="2" key="1">
    <citation type="journal article" date="2019" name="Int. J. Syst. Evol. Microbiol.">
        <title>The Global Catalogue of Microorganisms (GCM) 10K type strain sequencing project: providing services to taxonomists for standard genome sequencing and annotation.</title>
        <authorList>
            <consortium name="The Broad Institute Genomics Platform"/>
            <consortium name="The Broad Institute Genome Sequencing Center for Infectious Disease"/>
            <person name="Wu L."/>
            <person name="Ma J."/>
        </authorList>
    </citation>
    <scope>NUCLEOTIDE SEQUENCE [LARGE SCALE GENOMIC DNA]</scope>
    <source>
        <strain evidence="2">CCUG 49560</strain>
    </source>
</reference>
<evidence type="ECO:0000313" key="1">
    <source>
        <dbReference type="EMBL" id="MFC4591515.1"/>
    </source>
</evidence>